<organism evidence="1 2">
    <name type="scientific">Catharanthus roseus</name>
    <name type="common">Madagascar periwinkle</name>
    <name type="synonym">Vinca rosea</name>
    <dbReference type="NCBI Taxonomy" id="4058"/>
    <lineage>
        <taxon>Eukaryota</taxon>
        <taxon>Viridiplantae</taxon>
        <taxon>Streptophyta</taxon>
        <taxon>Embryophyta</taxon>
        <taxon>Tracheophyta</taxon>
        <taxon>Spermatophyta</taxon>
        <taxon>Magnoliopsida</taxon>
        <taxon>eudicotyledons</taxon>
        <taxon>Gunneridae</taxon>
        <taxon>Pentapetalae</taxon>
        <taxon>asterids</taxon>
        <taxon>lamiids</taxon>
        <taxon>Gentianales</taxon>
        <taxon>Apocynaceae</taxon>
        <taxon>Rauvolfioideae</taxon>
        <taxon>Vinceae</taxon>
        <taxon>Catharanthinae</taxon>
        <taxon>Catharanthus</taxon>
    </lineage>
</organism>
<gene>
    <name evidence="1" type="ORF">M9H77_30530</name>
</gene>
<keyword evidence="2" id="KW-1185">Reference proteome</keyword>
<sequence length="348" mass="40581">MLKGDQNKKASSVEESSRDINLPQAVIKIKGSVEVHVEEEMSKECMSFEEEESIDFERKDRVEEKERLVENSSFFDSISSLGAANHYTFGFLQNNSYVFGGSLFSLLVVEHFQYVLTSFDTYVKNCVEQILVDGPLFVVKGLLEHFLYGLKFFLVEISFKTLLERAFGFNFFLVHYEEFLLSKEFENQMGSFLKTNGTNICEFMESSKCWHDILDIISLVVDSFSSWTSMWGTIPSYILEPFVRNFLVKKIEGYLCSLIRDFLNKSIKRNFERCSYMIPYFETFVIALMELILQKNHFLNMKGQPGNPCNDHKIIIGLKFLNAFLIENILGFKFYHLHFKESMFFVNL</sequence>
<protein>
    <submittedName>
        <fullName evidence="1">Uncharacterized protein</fullName>
    </submittedName>
</protein>
<proteinExistence type="predicted"/>
<accession>A0ACB9ZZS4</accession>
<comment type="caution">
    <text evidence="1">The sequence shown here is derived from an EMBL/GenBank/DDBJ whole genome shotgun (WGS) entry which is preliminary data.</text>
</comment>
<evidence type="ECO:0000313" key="2">
    <source>
        <dbReference type="Proteomes" id="UP001060085"/>
    </source>
</evidence>
<dbReference type="EMBL" id="CM044707">
    <property type="protein sequence ID" value="KAI5653343.1"/>
    <property type="molecule type" value="Genomic_DNA"/>
</dbReference>
<dbReference type="Proteomes" id="UP001060085">
    <property type="component" value="Linkage Group LG07"/>
</dbReference>
<evidence type="ECO:0000313" key="1">
    <source>
        <dbReference type="EMBL" id="KAI5653343.1"/>
    </source>
</evidence>
<reference evidence="2" key="1">
    <citation type="journal article" date="2023" name="Nat. Plants">
        <title>Single-cell RNA sequencing provides a high-resolution roadmap for understanding the multicellular compartmentation of specialized metabolism.</title>
        <authorList>
            <person name="Sun S."/>
            <person name="Shen X."/>
            <person name="Li Y."/>
            <person name="Li Y."/>
            <person name="Wang S."/>
            <person name="Li R."/>
            <person name="Zhang H."/>
            <person name="Shen G."/>
            <person name="Guo B."/>
            <person name="Wei J."/>
            <person name="Xu J."/>
            <person name="St-Pierre B."/>
            <person name="Chen S."/>
            <person name="Sun C."/>
        </authorList>
    </citation>
    <scope>NUCLEOTIDE SEQUENCE [LARGE SCALE GENOMIC DNA]</scope>
</reference>
<name>A0ACB9ZZS4_CATRO</name>